<dbReference type="Pfam" id="PF13450">
    <property type="entry name" value="NAD_binding_8"/>
    <property type="match status" value="1"/>
</dbReference>
<gene>
    <name evidence="4" type="ORF">ACH46_09975</name>
</gene>
<dbReference type="GO" id="GO:0016491">
    <property type="term" value="F:oxidoreductase activity"/>
    <property type="evidence" value="ECO:0007669"/>
    <property type="project" value="UniProtKB-KW"/>
</dbReference>
<keyword evidence="5" id="KW-1185">Reference proteome</keyword>
<dbReference type="OrthoDB" id="3169239at2"/>
<dbReference type="GO" id="GO:0071949">
    <property type="term" value="F:FAD binding"/>
    <property type="evidence" value="ECO:0007669"/>
    <property type="project" value="InterPro"/>
</dbReference>
<dbReference type="PANTHER" id="PTHR43476:SF4">
    <property type="entry name" value="BLR0106 PROTEIN"/>
    <property type="match status" value="1"/>
</dbReference>
<dbReference type="Pfam" id="PF01494">
    <property type="entry name" value="FAD_binding_3"/>
    <property type="match status" value="1"/>
</dbReference>
<dbReference type="KEGG" id="goq:ACH46_09975"/>
<accession>A0A0N9NCH6</accession>
<dbReference type="Gene3D" id="3.30.9.20">
    <property type="match status" value="1"/>
</dbReference>
<dbReference type="SUPFAM" id="SSF51905">
    <property type="entry name" value="FAD/NAD(P)-binding domain"/>
    <property type="match status" value="1"/>
</dbReference>
<dbReference type="PRINTS" id="PR00420">
    <property type="entry name" value="RNGMNOXGNASE"/>
</dbReference>
<dbReference type="InterPro" id="IPR050631">
    <property type="entry name" value="PheA/TfdB_FAD_monoxygenase"/>
</dbReference>
<evidence type="ECO:0000259" key="3">
    <source>
        <dbReference type="Pfam" id="PF01494"/>
    </source>
</evidence>
<protein>
    <recommendedName>
        <fullName evidence="3">FAD-binding domain-containing protein</fullName>
    </recommendedName>
</protein>
<dbReference type="STRING" id="1136941.ACH46_09975"/>
<sequence length="499" mass="53895">MTDRSVAVIGGGPAGLFTARLLKRDDPSLDVTVYERNGTDTATFGFGVGLTEATMKNVRAADPQAAEAIRAASWAGHDLRLRHVDGDTTRDIALHGARNLAIGRARLLEVLEELAVEVGVRIEHGRHVTAVEVDADVIVAADGVKSATRAAVADEVGFKEVVGRGLYMWCGLGVAIHDAFFSARRSGDALFVTHAYPYDESHSTFLLETDDESFVAAGLDVFDAETPAGANDDRSIALLEEVFAEDLGHHRLLTNRSRWSRFSTVSLERWSTGNIVFVGDTAHTAHYTLGSGTKLALEDAIALSTALREHDGLGEAFAAYEAARRPAVERFKHLAYRSQRWWESYSLRVAARPEQIALSYMTRAGNLTVADFAATEPDTAAIALERLGTEPPTDPHLVDDWILAHAETFDDTRTADLVTWSEPDVWGDAADRAVADLRTDLVHLTGPDDVLSVDARIDLAERIKLTSNRSVFVSIPAAARAAGAAAIAADRCDGIQLTS</sequence>
<dbReference type="PATRIC" id="fig|1136941.3.peg.2026"/>
<name>A0A0N9NCH6_9ACTN</name>
<evidence type="ECO:0000256" key="1">
    <source>
        <dbReference type="ARBA" id="ARBA00023002"/>
    </source>
</evidence>
<keyword evidence="2" id="KW-0520">NAD</keyword>
<dbReference type="InterPro" id="IPR036188">
    <property type="entry name" value="FAD/NAD-bd_sf"/>
</dbReference>
<feature type="domain" description="FAD-binding" evidence="3">
    <location>
        <begin position="132"/>
        <end position="330"/>
    </location>
</feature>
<dbReference type="EMBL" id="CP011853">
    <property type="protein sequence ID" value="ALG84763.1"/>
    <property type="molecule type" value="Genomic_DNA"/>
</dbReference>
<evidence type="ECO:0000313" key="5">
    <source>
        <dbReference type="Proteomes" id="UP000063789"/>
    </source>
</evidence>
<dbReference type="AlphaFoldDB" id="A0A0N9NCH6"/>
<evidence type="ECO:0000256" key="2">
    <source>
        <dbReference type="ARBA" id="ARBA00023027"/>
    </source>
</evidence>
<keyword evidence="1" id="KW-0560">Oxidoreductase</keyword>
<reference evidence="5" key="1">
    <citation type="submission" date="2015-06" db="EMBL/GenBank/DDBJ databases">
        <title>Complete genome sequence and metabolic analysis of phthalate degradation pathway in Gordonia sp. QH-11.</title>
        <authorList>
            <person name="Jin D."/>
            <person name="Kong X."/>
            <person name="Bai Z."/>
        </authorList>
    </citation>
    <scope>NUCLEOTIDE SEQUENCE [LARGE SCALE GENOMIC DNA]</scope>
    <source>
        <strain evidence="5">QH-11</strain>
    </source>
</reference>
<dbReference type="PANTHER" id="PTHR43476">
    <property type="entry name" value="3-(3-HYDROXY-PHENYL)PROPIONATE/3-HYDROXYCINNAMIC ACID HYDROXYLASE"/>
    <property type="match status" value="1"/>
</dbReference>
<evidence type="ECO:0000313" key="4">
    <source>
        <dbReference type="EMBL" id="ALG84763.1"/>
    </source>
</evidence>
<reference evidence="4 5" key="2">
    <citation type="journal article" date="2017" name="Int. J. Syst. Evol. Microbiol.">
        <title>Gordonia phthalatica sp. nov., a di-n-butyl phthalate-degrading bacterium isolated from activated sludge.</title>
        <authorList>
            <person name="Jin D."/>
            <person name="Kong X."/>
            <person name="Jia M."/>
            <person name="Yu X."/>
            <person name="Wang X."/>
            <person name="Zhuang X."/>
            <person name="Deng Y."/>
            <person name="Bai Z."/>
        </authorList>
    </citation>
    <scope>NUCLEOTIDE SEQUENCE [LARGE SCALE GENOMIC DNA]</scope>
    <source>
        <strain evidence="4 5">QH-11</strain>
    </source>
</reference>
<proteinExistence type="predicted"/>
<dbReference type="Gene3D" id="3.50.50.60">
    <property type="entry name" value="FAD/NAD(P)-binding domain"/>
    <property type="match status" value="1"/>
</dbReference>
<dbReference type="InterPro" id="IPR002938">
    <property type="entry name" value="FAD-bd"/>
</dbReference>
<organism evidence="4 5">
    <name type="scientific">Gordonia phthalatica</name>
    <dbReference type="NCBI Taxonomy" id="1136941"/>
    <lineage>
        <taxon>Bacteria</taxon>
        <taxon>Bacillati</taxon>
        <taxon>Actinomycetota</taxon>
        <taxon>Actinomycetes</taxon>
        <taxon>Mycobacteriales</taxon>
        <taxon>Gordoniaceae</taxon>
        <taxon>Gordonia</taxon>
    </lineage>
</organism>
<dbReference type="RefSeq" id="WP_062392758.1">
    <property type="nucleotide sequence ID" value="NZ_CP011853.1"/>
</dbReference>
<dbReference type="Proteomes" id="UP000063789">
    <property type="component" value="Chromosome"/>
</dbReference>